<sequence length="124" mass="13392">MGRGRRASPLSSCPGRTLALPSGAGGMKEFDFHLLRHAEAQLQVIAQILVQGRDIYDAMDRAALALNVRARLAPDVLVFTVVNDPRQEQVRPGDLLVGGGLTARVLSLNDFRSAPSIGRILLLH</sequence>
<protein>
    <submittedName>
        <fullName evidence="1">Uncharacterized protein</fullName>
    </submittedName>
</protein>
<evidence type="ECO:0000313" key="1">
    <source>
        <dbReference type="EMBL" id="BDP44802.1"/>
    </source>
</evidence>
<geneLocation type="plasmid" evidence="1 2">
    <name>pDAETH-3</name>
</geneLocation>
<dbReference type="Proteomes" id="UP001064971">
    <property type="component" value="Plasmid pDAETH-3"/>
</dbReference>
<reference evidence="1" key="1">
    <citation type="submission" date="2022-07" db="EMBL/GenBank/DDBJ databases">
        <title>Complete Genome Sequence of the Radioresistant Bacterium Deinococcus aetherius ST0316, Isolated from the Air Dust collected in Lower Stratosphere above Japan.</title>
        <authorList>
            <person name="Satoh K."/>
            <person name="Hagiwara K."/>
            <person name="Katsumata K."/>
            <person name="Kubo A."/>
            <person name="Yokobori S."/>
            <person name="Yamagishi A."/>
            <person name="Oono Y."/>
            <person name="Narumi I."/>
        </authorList>
    </citation>
    <scope>NUCLEOTIDE SEQUENCE</scope>
    <source>
        <strain evidence="1">ST0316</strain>
        <plasmid evidence="1">pDAETH-3</plasmid>
    </source>
</reference>
<organism evidence="1 2">
    <name type="scientific">Deinococcus aetherius</name>
    <dbReference type="NCBI Taxonomy" id="200252"/>
    <lineage>
        <taxon>Bacteria</taxon>
        <taxon>Thermotogati</taxon>
        <taxon>Deinococcota</taxon>
        <taxon>Deinococci</taxon>
        <taxon>Deinococcales</taxon>
        <taxon>Deinococcaceae</taxon>
        <taxon>Deinococcus</taxon>
    </lineage>
</organism>
<name>A0ABN6RNC6_9DEIO</name>
<dbReference type="EMBL" id="AP026563">
    <property type="protein sequence ID" value="BDP44802.1"/>
    <property type="molecule type" value="Genomic_DNA"/>
</dbReference>
<keyword evidence="2" id="KW-1185">Reference proteome</keyword>
<evidence type="ECO:0000313" key="2">
    <source>
        <dbReference type="Proteomes" id="UP001064971"/>
    </source>
</evidence>
<accession>A0ABN6RNC6</accession>
<gene>
    <name evidence="1" type="ORF">DAETH_47710</name>
</gene>
<keyword evidence="1" id="KW-0614">Plasmid</keyword>
<proteinExistence type="predicted"/>